<organism evidence="1 2">
    <name type="scientific">Ectopseudomonas mendocina</name>
    <name type="common">Pseudomonas mendocina</name>
    <dbReference type="NCBI Taxonomy" id="300"/>
    <lineage>
        <taxon>Bacteria</taxon>
        <taxon>Pseudomonadati</taxon>
        <taxon>Pseudomonadota</taxon>
        <taxon>Gammaproteobacteria</taxon>
        <taxon>Pseudomonadales</taxon>
        <taxon>Pseudomonadaceae</taxon>
        <taxon>Ectopseudomonas</taxon>
    </lineage>
</organism>
<dbReference type="PANTHER" id="PTHR48100:SF1">
    <property type="entry name" value="HISTIDINE PHOSPHATASE FAMILY PROTEIN-RELATED"/>
    <property type="match status" value="1"/>
</dbReference>
<evidence type="ECO:0000313" key="1">
    <source>
        <dbReference type="EMBL" id="WXL27826.1"/>
    </source>
</evidence>
<dbReference type="InterPro" id="IPR029033">
    <property type="entry name" value="His_PPase_superfam"/>
</dbReference>
<dbReference type="Gene3D" id="3.40.50.1240">
    <property type="entry name" value="Phosphoglycerate mutase-like"/>
    <property type="match status" value="1"/>
</dbReference>
<dbReference type="SMART" id="SM00855">
    <property type="entry name" value="PGAM"/>
    <property type="match status" value="1"/>
</dbReference>
<dbReference type="CDD" id="cd07067">
    <property type="entry name" value="HP_PGM_like"/>
    <property type="match status" value="1"/>
</dbReference>
<dbReference type="SUPFAM" id="SSF53254">
    <property type="entry name" value="Phosphoglycerate mutase-like"/>
    <property type="match status" value="1"/>
</dbReference>
<dbReference type="Proteomes" id="UP001476583">
    <property type="component" value="Chromosome"/>
</dbReference>
<dbReference type="InterPro" id="IPR013078">
    <property type="entry name" value="His_Pase_superF_clade-1"/>
</dbReference>
<dbReference type="PANTHER" id="PTHR48100">
    <property type="entry name" value="BROAD-SPECIFICITY PHOSPHATASE YOR283W-RELATED"/>
    <property type="match status" value="1"/>
</dbReference>
<dbReference type="Pfam" id="PF00300">
    <property type="entry name" value="His_Phos_1"/>
    <property type="match status" value="1"/>
</dbReference>
<dbReference type="PIRSF" id="PIRSF000709">
    <property type="entry name" value="6PFK_2-Ptase"/>
    <property type="match status" value="1"/>
</dbReference>
<keyword evidence="2" id="KW-1185">Reference proteome</keyword>
<dbReference type="EMBL" id="CP148074">
    <property type="protein sequence ID" value="WXL27826.1"/>
    <property type="molecule type" value="Genomic_DNA"/>
</dbReference>
<name>A0ABZ2RLC1_ECTME</name>
<sequence>MTLLIELIRHGESELAGSFRGSTDDPLTEKGWSQLREAVAGEQRWNHIVSSPLQRCSRFAQELALTLGCELTLRDDLQELHFGAWEGRSSADLYKTDAAALSQFWDDPYAFTPPEAESLMDFEHRVLGALQQLYLQHKGERLLLVTHGGVIRLLVARARGLPRKGLLQVNVGFAQRFRLSLDDQGVLKELI</sequence>
<accession>A0ABZ2RLC1</accession>
<protein>
    <submittedName>
        <fullName evidence="1">Histidine phosphatase family protein</fullName>
    </submittedName>
</protein>
<gene>
    <name evidence="1" type="ORF">WG219_10385</name>
</gene>
<proteinExistence type="predicted"/>
<dbReference type="InterPro" id="IPR050275">
    <property type="entry name" value="PGM_Phosphatase"/>
</dbReference>
<reference evidence="1 2" key="1">
    <citation type="submission" date="2024-03" db="EMBL/GenBank/DDBJ databases">
        <title>Complete genome of BD2.</title>
        <authorList>
            <person name="Cao G."/>
        </authorList>
    </citation>
    <scope>NUCLEOTIDE SEQUENCE [LARGE SCALE GENOMIC DNA]</scope>
    <source>
        <strain evidence="1 2">BD2</strain>
    </source>
</reference>
<evidence type="ECO:0000313" key="2">
    <source>
        <dbReference type="Proteomes" id="UP001476583"/>
    </source>
</evidence>